<sequence>MWIVIIILILVGMVLLGLEIMVIPGVGVTGILGFLLMIAGVWLAYTKEGSLVGSITLLATVLISAVSIILMLRSKTWKNAQLKTFVLGKVRTFDDMDLKVGMRGETTSRCAPMGKAVFDGNYVEVNAETAYLSTGTKVEIVRINGNKIFVKHIKT</sequence>
<dbReference type="PANTHER" id="PTHR33507:SF3">
    <property type="entry name" value="INNER MEMBRANE PROTEIN YBBJ"/>
    <property type="match status" value="1"/>
</dbReference>
<evidence type="ECO:0000256" key="5">
    <source>
        <dbReference type="SAM" id="Phobius"/>
    </source>
</evidence>
<evidence type="ECO:0000256" key="3">
    <source>
        <dbReference type="ARBA" id="ARBA00022989"/>
    </source>
</evidence>
<accession>A0A3B0UPR1</accession>
<keyword evidence="4 5" id="KW-0472">Membrane</keyword>
<dbReference type="InterPro" id="IPR002810">
    <property type="entry name" value="NfeD-like_C"/>
</dbReference>
<proteinExistence type="predicted"/>
<dbReference type="InterPro" id="IPR052165">
    <property type="entry name" value="Membrane_assoc_protease"/>
</dbReference>
<evidence type="ECO:0000259" key="6">
    <source>
        <dbReference type="Pfam" id="PF01957"/>
    </source>
</evidence>
<evidence type="ECO:0000256" key="2">
    <source>
        <dbReference type="ARBA" id="ARBA00022692"/>
    </source>
</evidence>
<evidence type="ECO:0000313" key="8">
    <source>
        <dbReference type="EMBL" id="VAW30223.1"/>
    </source>
</evidence>
<evidence type="ECO:0000259" key="7">
    <source>
        <dbReference type="Pfam" id="PF24961"/>
    </source>
</evidence>
<protein>
    <submittedName>
        <fullName evidence="8">Uncharacterized protein</fullName>
    </submittedName>
</protein>
<name>A0A3B0UPR1_9ZZZZ</name>
<dbReference type="InterPro" id="IPR012340">
    <property type="entry name" value="NA-bd_OB-fold"/>
</dbReference>
<dbReference type="GO" id="GO:0005886">
    <property type="term" value="C:plasma membrane"/>
    <property type="evidence" value="ECO:0007669"/>
    <property type="project" value="TreeGrafter"/>
</dbReference>
<feature type="transmembrane region" description="Helical" evidence="5">
    <location>
        <begin position="51"/>
        <end position="72"/>
    </location>
</feature>
<comment type="subcellular location">
    <subcellularLocation>
        <location evidence="1">Membrane</location>
        <topology evidence="1">Multi-pass membrane protein</topology>
    </subcellularLocation>
</comment>
<organism evidence="8">
    <name type="scientific">hydrothermal vent metagenome</name>
    <dbReference type="NCBI Taxonomy" id="652676"/>
    <lineage>
        <taxon>unclassified sequences</taxon>
        <taxon>metagenomes</taxon>
        <taxon>ecological metagenomes</taxon>
    </lineage>
</organism>
<dbReference type="Gene3D" id="2.40.50.140">
    <property type="entry name" value="Nucleic acid-binding proteins"/>
    <property type="match status" value="1"/>
</dbReference>
<evidence type="ECO:0000256" key="4">
    <source>
        <dbReference type="ARBA" id="ARBA00023136"/>
    </source>
</evidence>
<dbReference type="PANTHER" id="PTHR33507">
    <property type="entry name" value="INNER MEMBRANE PROTEIN YBBJ"/>
    <property type="match status" value="1"/>
</dbReference>
<feature type="transmembrane region" description="Helical" evidence="5">
    <location>
        <begin position="28"/>
        <end position="45"/>
    </location>
</feature>
<dbReference type="InterPro" id="IPR056739">
    <property type="entry name" value="NfeD_membrane"/>
</dbReference>
<reference evidence="8" key="1">
    <citation type="submission" date="2018-06" db="EMBL/GenBank/DDBJ databases">
        <authorList>
            <person name="Zhirakovskaya E."/>
        </authorList>
    </citation>
    <scope>NUCLEOTIDE SEQUENCE</scope>
</reference>
<keyword evidence="2 5" id="KW-0812">Transmembrane</keyword>
<dbReference type="AlphaFoldDB" id="A0A3B0UPR1"/>
<keyword evidence="3 5" id="KW-1133">Transmembrane helix</keyword>
<evidence type="ECO:0000256" key="1">
    <source>
        <dbReference type="ARBA" id="ARBA00004141"/>
    </source>
</evidence>
<feature type="domain" description="NfeD integral membrane" evidence="7">
    <location>
        <begin position="5"/>
        <end position="72"/>
    </location>
</feature>
<gene>
    <name evidence="8" type="ORF">MNBD_BACTEROID07-1099</name>
</gene>
<dbReference type="Pfam" id="PF24961">
    <property type="entry name" value="NfeD_membrane"/>
    <property type="match status" value="1"/>
</dbReference>
<feature type="domain" description="NfeD-like C-terminal" evidence="6">
    <location>
        <begin position="98"/>
        <end position="151"/>
    </location>
</feature>
<dbReference type="EMBL" id="UOET01000488">
    <property type="protein sequence ID" value="VAW30223.1"/>
    <property type="molecule type" value="Genomic_DNA"/>
</dbReference>
<dbReference type="Pfam" id="PF01957">
    <property type="entry name" value="NfeD"/>
    <property type="match status" value="1"/>
</dbReference>
<feature type="transmembrane region" description="Helical" evidence="5">
    <location>
        <begin position="6"/>
        <end position="23"/>
    </location>
</feature>